<organism evidence="1 2">
    <name type="scientific">Lipomyces orientalis</name>
    <dbReference type="NCBI Taxonomy" id="1233043"/>
    <lineage>
        <taxon>Eukaryota</taxon>
        <taxon>Fungi</taxon>
        <taxon>Dikarya</taxon>
        <taxon>Ascomycota</taxon>
        <taxon>Saccharomycotina</taxon>
        <taxon>Lipomycetes</taxon>
        <taxon>Lipomycetales</taxon>
        <taxon>Lipomycetaceae</taxon>
        <taxon>Lipomyces</taxon>
    </lineage>
</organism>
<comment type="caution">
    <text evidence="1">The sequence shown here is derived from an EMBL/GenBank/DDBJ whole genome shotgun (WGS) entry which is preliminary data.</text>
</comment>
<gene>
    <name evidence="1" type="ORF">V1517DRAFT_125246</name>
</gene>
<sequence>MTVTLPTTFDEPVLLGVIGGTGLYHLESLTPVARLTISTPWGHPSSPITISRTKTGFPIAFLARHGVHHQFNPTEVPSRANVAALKSIGVRAIIAFSAVGSLREHIRPRDFVLPTQIIDRTKGIRPSTFFETGMVGHVGFGDPFDEKLAAVIAKAAPVLESNGVKLHTKATEGSDLTLVCMEGPAFSTRAESHMYRSFGASVINMSCIPEAKLAKEAEICYQMICMSTDYDAWREGEEAVTVETVVGHLKANSQNAHNFTEAILEYLEEEITAGTVGRSLEGSMKYSVSTAPSQISRPMLEKMHFLLPGYWSLE</sequence>
<dbReference type="Proteomes" id="UP001489719">
    <property type="component" value="Unassembled WGS sequence"/>
</dbReference>
<evidence type="ECO:0000313" key="2">
    <source>
        <dbReference type="Proteomes" id="UP001489719"/>
    </source>
</evidence>
<keyword evidence="2" id="KW-1185">Reference proteome</keyword>
<dbReference type="EMBL" id="MU970037">
    <property type="protein sequence ID" value="KAK9325858.1"/>
    <property type="molecule type" value="Genomic_DNA"/>
</dbReference>
<evidence type="ECO:0000313" key="1">
    <source>
        <dbReference type="EMBL" id="KAK9325858.1"/>
    </source>
</evidence>
<reference evidence="2" key="1">
    <citation type="journal article" date="2024" name="Front. Bioeng. Biotechnol.">
        <title>Genome-scale model development and genomic sequencing of the oleaginous clade Lipomyces.</title>
        <authorList>
            <person name="Czajka J.J."/>
            <person name="Han Y."/>
            <person name="Kim J."/>
            <person name="Mondo S.J."/>
            <person name="Hofstad B.A."/>
            <person name="Robles A."/>
            <person name="Haridas S."/>
            <person name="Riley R."/>
            <person name="LaButti K."/>
            <person name="Pangilinan J."/>
            <person name="Andreopoulos W."/>
            <person name="Lipzen A."/>
            <person name="Yan J."/>
            <person name="Wang M."/>
            <person name="Ng V."/>
            <person name="Grigoriev I.V."/>
            <person name="Spatafora J.W."/>
            <person name="Magnuson J.K."/>
            <person name="Baker S.E."/>
            <person name="Pomraning K.R."/>
        </authorList>
    </citation>
    <scope>NUCLEOTIDE SEQUENCE [LARGE SCALE GENOMIC DNA]</scope>
    <source>
        <strain evidence="2">CBS 10300</strain>
    </source>
</reference>
<protein>
    <submittedName>
        <fullName evidence="1">Nucleoside phosphorylase domain-containing protein</fullName>
    </submittedName>
</protein>
<accession>A0ACC3TXB4</accession>
<name>A0ACC3TXB4_9ASCO</name>
<proteinExistence type="predicted"/>